<feature type="active site" description="Proton donor/acceptor" evidence="9">
    <location>
        <position position="143"/>
    </location>
</feature>
<evidence type="ECO:0000256" key="2">
    <source>
        <dbReference type="ARBA" id="ARBA00022490"/>
    </source>
</evidence>
<evidence type="ECO:0000256" key="9">
    <source>
        <dbReference type="HAMAP-Rule" id="MF_00102"/>
    </source>
</evidence>
<dbReference type="Pfam" id="PF01113">
    <property type="entry name" value="DapB_N"/>
    <property type="match status" value="1"/>
</dbReference>
<comment type="subcellular location">
    <subcellularLocation>
        <location evidence="9">Cytoplasm</location>
    </subcellularLocation>
</comment>
<dbReference type="EC" id="1.17.1.8" evidence="9 10"/>
<dbReference type="InterPro" id="IPR023940">
    <property type="entry name" value="DHDPR_bac"/>
</dbReference>
<dbReference type="GO" id="GO:0051287">
    <property type="term" value="F:NAD binding"/>
    <property type="evidence" value="ECO:0007669"/>
    <property type="project" value="UniProtKB-UniRule"/>
</dbReference>
<keyword evidence="7 9" id="KW-0520">NAD</keyword>
<evidence type="ECO:0000256" key="4">
    <source>
        <dbReference type="ARBA" id="ARBA00022857"/>
    </source>
</evidence>
<dbReference type="CDD" id="cd02274">
    <property type="entry name" value="DHDPR_N"/>
    <property type="match status" value="1"/>
</dbReference>
<feature type="binding site" evidence="9">
    <location>
        <position position="34"/>
    </location>
    <ligand>
        <name>NAD(+)</name>
        <dbReference type="ChEBI" id="CHEBI:57540"/>
    </ligand>
</feature>
<feature type="domain" description="Dihydrodipicolinate reductase N-terminal" evidence="11">
    <location>
        <begin position="2"/>
        <end position="112"/>
    </location>
</feature>
<dbReference type="Gene3D" id="3.30.360.10">
    <property type="entry name" value="Dihydrodipicolinate Reductase, domain 2"/>
    <property type="match status" value="1"/>
</dbReference>
<dbReference type="PANTHER" id="PTHR20836">
    <property type="entry name" value="DIHYDRODIPICOLINATE REDUCTASE"/>
    <property type="match status" value="1"/>
</dbReference>
<keyword evidence="6 9" id="KW-0560">Oxidoreductase</keyword>
<dbReference type="HOGENOM" id="CLU_047479_2_2_9"/>
<evidence type="ECO:0000259" key="12">
    <source>
        <dbReference type="Pfam" id="PF05173"/>
    </source>
</evidence>
<gene>
    <name evidence="9" type="primary">dapB</name>
    <name evidence="13" type="ordered locus">Clole_2956</name>
</gene>
<organism evidence="13 14">
    <name type="scientific">Cellulosilyticum lentocellum (strain ATCC 49066 / DSM 5427 / NCIMB 11756 / RHM5)</name>
    <name type="common">Clostridium lentocellum</name>
    <dbReference type="NCBI Taxonomy" id="642492"/>
    <lineage>
        <taxon>Bacteria</taxon>
        <taxon>Bacillati</taxon>
        <taxon>Bacillota</taxon>
        <taxon>Clostridia</taxon>
        <taxon>Lachnospirales</taxon>
        <taxon>Cellulosilyticaceae</taxon>
        <taxon>Cellulosilyticum</taxon>
    </lineage>
</organism>
<keyword evidence="5 9" id="KW-0220">Diaminopimelate biosynthesis</keyword>
<evidence type="ECO:0000313" key="13">
    <source>
        <dbReference type="EMBL" id="ADZ84653.1"/>
    </source>
</evidence>
<dbReference type="STRING" id="642492.Clole_2956"/>
<dbReference type="KEGG" id="cle:Clole_2956"/>
<name>F2JMK2_CELLD</name>
<dbReference type="HAMAP" id="MF_00102">
    <property type="entry name" value="DapB"/>
    <property type="match status" value="1"/>
</dbReference>
<keyword evidence="2 9" id="KW-0963">Cytoplasm</keyword>
<dbReference type="Gene3D" id="3.40.50.720">
    <property type="entry name" value="NAD(P)-binding Rossmann-like Domain"/>
    <property type="match status" value="1"/>
</dbReference>
<dbReference type="GO" id="GO:0050661">
    <property type="term" value="F:NADP binding"/>
    <property type="evidence" value="ECO:0007669"/>
    <property type="project" value="UniProtKB-UniRule"/>
</dbReference>
<comment type="pathway">
    <text evidence="9">Amino-acid biosynthesis; L-lysine biosynthesis via DAP pathway; (S)-tetrahydrodipicolinate from L-aspartate: step 4/4.</text>
</comment>
<dbReference type="RefSeq" id="WP_013657933.1">
    <property type="nucleotide sequence ID" value="NC_015275.1"/>
</dbReference>
<evidence type="ECO:0000313" key="14">
    <source>
        <dbReference type="Proteomes" id="UP000008467"/>
    </source>
</evidence>
<evidence type="ECO:0000256" key="10">
    <source>
        <dbReference type="NCBIfam" id="TIGR00036"/>
    </source>
</evidence>
<dbReference type="GO" id="GO:0009089">
    <property type="term" value="P:lysine biosynthetic process via diaminopimelate"/>
    <property type="evidence" value="ECO:0007669"/>
    <property type="project" value="UniProtKB-UniRule"/>
</dbReference>
<dbReference type="PROSITE" id="PS01298">
    <property type="entry name" value="DAPB"/>
    <property type="match status" value="1"/>
</dbReference>
<evidence type="ECO:0000256" key="7">
    <source>
        <dbReference type="ARBA" id="ARBA00023027"/>
    </source>
</evidence>
<comment type="catalytic activity">
    <reaction evidence="9">
        <text>(S)-2,3,4,5-tetrahydrodipicolinate + NAD(+) + H2O = (2S,4S)-4-hydroxy-2,3,4,5-tetrahydrodipicolinate + NADH + H(+)</text>
        <dbReference type="Rhea" id="RHEA:35323"/>
        <dbReference type="ChEBI" id="CHEBI:15377"/>
        <dbReference type="ChEBI" id="CHEBI:15378"/>
        <dbReference type="ChEBI" id="CHEBI:16845"/>
        <dbReference type="ChEBI" id="CHEBI:57540"/>
        <dbReference type="ChEBI" id="CHEBI:57945"/>
        <dbReference type="ChEBI" id="CHEBI:67139"/>
        <dbReference type="EC" id="1.17.1.8"/>
    </reaction>
</comment>
<accession>F2JMK2</accession>
<evidence type="ECO:0000256" key="6">
    <source>
        <dbReference type="ARBA" id="ARBA00023002"/>
    </source>
</evidence>
<dbReference type="eggNOG" id="COG0289">
    <property type="taxonomic scope" value="Bacteria"/>
</dbReference>
<evidence type="ECO:0000259" key="11">
    <source>
        <dbReference type="Pfam" id="PF01113"/>
    </source>
</evidence>
<dbReference type="AlphaFoldDB" id="F2JMK2"/>
<dbReference type="UniPathway" id="UPA00034">
    <property type="reaction ID" value="UER00018"/>
</dbReference>
<reference evidence="13 14" key="1">
    <citation type="journal article" date="2011" name="J. Bacteriol.">
        <title>Complete genome sequence of the cellulose-degrading bacterium Cellulosilyticum lentocellum.</title>
        <authorList>
            <consortium name="US DOE Joint Genome Institute"/>
            <person name="Miller D.A."/>
            <person name="Suen G."/>
            <person name="Bruce D."/>
            <person name="Copeland A."/>
            <person name="Cheng J.F."/>
            <person name="Detter C."/>
            <person name="Goodwin L.A."/>
            <person name="Han C.S."/>
            <person name="Hauser L.J."/>
            <person name="Land M.L."/>
            <person name="Lapidus A."/>
            <person name="Lucas S."/>
            <person name="Meincke L."/>
            <person name="Pitluck S."/>
            <person name="Tapia R."/>
            <person name="Teshima H."/>
            <person name="Woyke T."/>
            <person name="Fox B.G."/>
            <person name="Angert E.R."/>
            <person name="Currie C.R."/>
        </authorList>
    </citation>
    <scope>NUCLEOTIDE SEQUENCE [LARGE SCALE GENOMIC DNA]</scope>
    <source>
        <strain evidence="14">ATCC 49066 / DSM 5427 / NCIMB 11756 / RHM5</strain>
    </source>
</reference>
<feature type="binding site" evidence="9">
    <location>
        <begin position="153"/>
        <end position="154"/>
    </location>
    <ligand>
        <name>(S)-2,3,4,5-tetrahydrodipicolinate</name>
        <dbReference type="ChEBI" id="CHEBI:16845"/>
    </ligand>
</feature>
<evidence type="ECO:0000256" key="1">
    <source>
        <dbReference type="ARBA" id="ARBA00006642"/>
    </source>
</evidence>
<protein>
    <recommendedName>
        <fullName evidence="9 10">4-hydroxy-tetrahydrodipicolinate reductase</fullName>
        <shortName evidence="9">HTPA reductase</shortName>
        <ecNumber evidence="9 10">1.17.1.8</ecNumber>
    </recommendedName>
</protein>
<keyword evidence="14" id="KW-1185">Reference proteome</keyword>
<sequence>MIKLLMHGCNGKIGQTISRLLKQHDDIELVAGVDPYLDLPNPFPVFAKIDECDVPADVIIDFSTATAVKGLIDYCVSRHIPAVVCTTGLSPEDIDYLKEASTQVPIFFSANMSLGVNLLIALAKRATEVLAGSGFDIEIIEKHHNQKIDAPSGTALAIADAINDTLDHSYNYRYDRTTVREKRPKNEIGIHAIRGGTIVGEHEILFAGNDEFISLTHQATSKEVFAVGAINAAKFLVHKAPGLYNMEHLLDAKH</sequence>
<dbReference type="GO" id="GO:0008839">
    <property type="term" value="F:4-hydroxy-tetrahydrodipicolinate reductase"/>
    <property type="evidence" value="ECO:0007669"/>
    <property type="project" value="UniProtKB-UniRule"/>
</dbReference>
<dbReference type="SUPFAM" id="SSF55347">
    <property type="entry name" value="Glyceraldehyde-3-phosphate dehydrogenase-like, C-terminal domain"/>
    <property type="match status" value="1"/>
</dbReference>
<comment type="similarity">
    <text evidence="1 9">Belongs to the DapB family.</text>
</comment>
<comment type="subunit">
    <text evidence="9">Homotetramer.</text>
</comment>
<dbReference type="InterPro" id="IPR036291">
    <property type="entry name" value="NAD(P)-bd_dom_sf"/>
</dbReference>
<dbReference type="GO" id="GO:0019877">
    <property type="term" value="P:diaminopimelate biosynthetic process"/>
    <property type="evidence" value="ECO:0007669"/>
    <property type="project" value="UniProtKB-UniRule"/>
</dbReference>
<proteinExistence type="inferred from homology"/>
<feature type="binding site" evidence="9">
    <location>
        <begin position="109"/>
        <end position="112"/>
    </location>
    <ligand>
        <name>NAD(+)</name>
        <dbReference type="ChEBI" id="CHEBI:57540"/>
    </ligand>
</feature>
<feature type="binding site" evidence="9">
    <location>
        <begin position="8"/>
        <end position="13"/>
    </location>
    <ligand>
        <name>NAD(+)</name>
        <dbReference type="ChEBI" id="CHEBI:57540"/>
    </ligand>
</feature>
<dbReference type="EMBL" id="CP002582">
    <property type="protein sequence ID" value="ADZ84653.1"/>
    <property type="molecule type" value="Genomic_DNA"/>
</dbReference>
<dbReference type="Proteomes" id="UP000008467">
    <property type="component" value="Chromosome"/>
</dbReference>
<feature type="domain" description="Dihydrodipicolinate reductase C-terminal" evidence="12">
    <location>
        <begin position="115"/>
        <end position="250"/>
    </location>
</feature>
<dbReference type="GO" id="GO:0005829">
    <property type="term" value="C:cytosol"/>
    <property type="evidence" value="ECO:0007669"/>
    <property type="project" value="TreeGrafter"/>
</dbReference>
<dbReference type="NCBIfam" id="TIGR00036">
    <property type="entry name" value="dapB"/>
    <property type="match status" value="1"/>
</dbReference>
<evidence type="ECO:0000256" key="8">
    <source>
        <dbReference type="ARBA" id="ARBA00023154"/>
    </source>
</evidence>
<dbReference type="SUPFAM" id="SSF51735">
    <property type="entry name" value="NAD(P)-binding Rossmann-fold domains"/>
    <property type="match status" value="1"/>
</dbReference>
<comment type="caution">
    <text evidence="9">Was originally thought to be a dihydrodipicolinate reductase (DHDPR), catalyzing the conversion of dihydrodipicolinate to tetrahydrodipicolinate. However, it was shown in E.coli that the substrate of the enzymatic reaction is not dihydrodipicolinate (DHDP) but in fact (2S,4S)-4-hydroxy-2,3,4,5-tetrahydrodipicolinic acid (HTPA), the product released by the DapA-catalyzed reaction.</text>
</comment>
<keyword evidence="3 9" id="KW-0028">Amino-acid biosynthesis</keyword>
<comment type="caution">
    <text evidence="9">Lacks conserved residue(s) required for the propagation of feature annotation.</text>
</comment>
<dbReference type="InterPro" id="IPR022663">
    <property type="entry name" value="DapB_C"/>
</dbReference>
<comment type="function">
    <text evidence="9">Catalyzes the conversion of 4-hydroxy-tetrahydrodipicolinate (HTPA) to tetrahydrodipicolinate.</text>
</comment>
<dbReference type="PANTHER" id="PTHR20836:SF7">
    <property type="entry name" value="4-HYDROXY-TETRAHYDRODIPICOLINATE REDUCTASE"/>
    <property type="match status" value="1"/>
</dbReference>
<dbReference type="Pfam" id="PF05173">
    <property type="entry name" value="DapB_C"/>
    <property type="match status" value="1"/>
</dbReference>
<keyword evidence="8 9" id="KW-0457">Lysine biosynthesis</keyword>
<dbReference type="PIRSF" id="PIRSF000161">
    <property type="entry name" value="DHPR"/>
    <property type="match status" value="1"/>
</dbReference>
<feature type="active site" description="Proton donor" evidence="9">
    <location>
        <position position="147"/>
    </location>
</feature>
<feature type="binding site" evidence="9">
    <location>
        <position position="144"/>
    </location>
    <ligand>
        <name>(S)-2,3,4,5-tetrahydrodipicolinate</name>
        <dbReference type="ChEBI" id="CHEBI:16845"/>
    </ligand>
</feature>
<evidence type="ECO:0000256" key="3">
    <source>
        <dbReference type="ARBA" id="ARBA00022605"/>
    </source>
</evidence>
<dbReference type="InterPro" id="IPR022664">
    <property type="entry name" value="DapB_N_CS"/>
</dbReference>
<comment type="catalytic activity">
    <reaction evidence="9">
        <text>(S)-2,3,4,5-tetrahydrodipicolinate + NADP(+) + H2O = (2S,4S)-4-hydroxy-2,3,4,5-tetrahydrodipicolinate + NADPH + H(+)</text>
        <dbReference type="Rhea" id="RHEA:35331"/>
        <dbReference type="ChEBI" id="CHEBI:15377"/>
        <dbReference type="ChEBI" id="CHEBI:15378"/>
        <dbReference type="ChEBI" id="CHEBI:16845"/>
        <dbReference type="ChEBI" id="CHEBI:57783"/>
        <dbReference type="ChEBI" id="CHEBI:58349"/>
        <dbReference type="ChEBI" id="CHEBI:67139"/>
        <dbReference type="EC" id="1.17.1.8"/>
    </reaction>
</comment>
<evidence type="ECO:0000256" key="5">
    <source>
        <dbReference type="ARBA" id="ARBA00022915"/>
    </source>
</evidence>
<feature type="binding site" evidence="9">
    <location>
        <begin position="85"/>
        <end position="87"/>
    </location>
    <ligand>
        <name>NAD(+)</name>
        <dbReference type="ChEBI" id="CHEBI:57540"/>
    </ligand>
</feature>
<dbReference type="GO" id="GO:0016726">
    <property type="term" value="F:oxidoreductase activity, acting on CH or CH2 groups, NAD or NADP as acceptor"/>
    <property type="evidence" value="ECO:0007669"/>
    <property type="project" value="UniProtKB-UniRule"/>
</dbReference>
<keyword evidence="4 9" id="KW-0521">NADP</keyword>
<dbReference type="InterPro" id="IPR000846">
    <property type="entry name" value="DapB_N"/>
</dbReference>
<dbReference type="FunFam" id="3.30.360.10:FF:000009">
    <property type="entry name" value="4-hydroxy-tetrahydrodipicolinate reductase"/>
    <property type="match status" value="1"/>
</dbReference>